<dbReference type="OrthoDB" id="2356263at2"/>
<dbReference type="Gene3D" id="1.10.357.10">
    <property type="entry name" value="Tetracycline Repressor, domain 2"/>
    <property type="match status" value="1"/>
</dbReference>
<protein>
    <submittedName>
        <fullName evidence="4">Transcriptional regulator, TetR family</fullName>
    </submittedName>
</protein>
<dbReference type="AlphaFoldDB" id="Q13IA5"/>
<gene>
    <name evidence="4" type="ORF">Bxe_C0260</name>
</gene>
<dbReference type="PATRIC" id="fig|266265.5.peg.8042"/>
<dbReference type="Proteomes" id="UP000001817">
    <property type="component" value="Chromosome 3"/>
</dbReference>
<dbReference type="InterPro" id="IPR050109">
    <property type="entry name" value="HTH-type_TetR-like_transc_reg"/>
</dbReference>
<dbReference type="InterPro" id="IPR036271">
    <property type="entry name" value="Tet_transcr_reg_TetR-rel_C_sf"/>
</dbReference>
<dbReference type="PANTHER" id="PTHR30055:SF235">
    <property type="entry name" value="TRANSCRIPTIONAL REGULATORY PROTEIN"/>
    <property type="match status" value="1"/>
</dbReference>
<dbReference type="PRINTS" id="PR00455">
    <property type="entry name" value="HTHTETR"/>
</dbReference>
<accession>Q13IA5</accession>
<keyword evidence="5" id="KW-1185">Reference proteome</keyword>
<evidence type="ECO:0000313" key="5">
    <source>
        <dbReference type="Proteomes" id="UP000001817"/>
    </source>
</evidence>
<evidence type="ECO:0000256" key="1">
    <source>
        <dbReference type="ARBA" id="ARBA00023125"/>
    </source>
</evidence>
<evidence type="ECO:0000259" key="3">
    <source>
        <dbReference type="PROSITE" id="PS50977"/>
    </source>
</evidence>
<evidence type="ECO:0000256" key="2">
    <source>
        <dbReference type="PROSITE-ProRule" id="PRU00335"/>
    </source>
</evidence>
<name>Q13IA5_PARXL</name>
<dbReference type="KEGG" id="bxe:Bxe_C0260"/>
<dbReference type="SUPFAM" id="SSF48498">
    <property type="entry name" value="Tetracyclin repressor-like, C-terminal domain"/>
    <property type="match status" value="1"/>
</dbReference>
<organism evidence="4 5">
    <name type="scientific">Paraburkholderia xenovorans (strain LB400)</name>
    <dbReference type="NCBI Taxonomy" id="266265"/>
    <lineage>
        <taxon>Bacteria</taxon>
        <taxon>Pseudomonadati</taxon>
        <taxon>Pseudomonadota</taxon>
        <taxon>Betaproteobacteria</taxon>
        <taxon>Burkholderiales</taxon>
        <taxon>Burkholderiaceae</taxon>
        <taxon>Paraburkholderia</taxon>
    </lineage>
</organism>
<dbReference type="EMBL" id="CP000272">
    <property type="protein sequence ID" value="ABE36184.1"/>
    <property type="molecule type" value="Genomic_DNA"/>
</dbReference>
<feature type="DNA-binding region" description="H-T-H motif" evidence="2">
    <location>
        <begin position="49"/>
        <end position="68"/>
    </location>
</feature>
<dbReference type="eggNOG" id="COG1309">
    <property type="taxonomic scope" value="Bacteria"/>
</dbReference>
<dbReference type="RefSeq" id="WP_011493444.1">
    <property type="nucleotide sequence ID" value="NC_007953.1"/>
</dbReference>
<proteinExistence type="predicted"/>
<dbReference type="GO" id="GO:0003700">
    <property type="term" value="F:DNA-binding transcription factor activity"/>
    <property type="evidence" value="ECO:0007669"/>
    <property type="project" value="TreeGrafter"/>
</dbReference>
<dbReference type="PROSITE" id="PS50977">
    <property type="entry name" value="HTH_TETR_2"/>
    <property type="match status" value="1"/>
</dbReference>
<dbReference type="Pfam" id="PF00440">
    <property type="entry name" value="TetR_N"/>
    <property type="match status" value="1"/>
</dbReference>
<dbReference type="InterPro" id="IPR001647">
    <property type="entry name" value="HTH_TetR"/>
</dbReference>
<sequence>MTTTVARPTLACAEKRSRGRPTRSATIDPDALLRSARQVFARQGFEATSVREIARDAGVDPSLMAHHFGSKEALWTAVVEQIAHQAVPMIEATRKLRMLRVTARGRVERALVILVERVFEEPDIGLFFSTAATEKGERLDVLIERLVRPYHDVFAPLLAAGMDSGELAQNDPEVMYWMLINAVSRTVSYGHVLATFSSLPRRPRDFKRAVLEIARGMLGAGPNANRRYQQKSRM</sequence>
<feature type="domain" description="HTH tetR-type" evidence="3">
    <location>
        <begin position="26"/>
        <end position="86"/>
    </location>
</feature>
<dbReference type="STRING" id="266265.Bxe_C0260"/>
<evidence type="ECO:0000313" key="4">
    <source>
        <dbReference type="EMBL" id="ABE36184.1"/>
    </source>
</evidence>
<dbReference type="PANTHER" id="PTHR30055">
    <property type="entry name" value="HTH-TYPE TRANSCRIPTIONAL REGULATOR RUTR"/>
    <property type="match status" value="1"/>
</dbReference>
<dbReference type="SUPFAM" id="SSF46689">
    <property type="entry name" value="Homeodomain-like"/>
    <property type="match status" value="1"/>
</dbReference>
<keyword evidence="1 2" id="KW-0238">DNA-binding</keyword>
<reference evidence="4 5" key="1">
    <citation type="journal article" date="2006" name="Proc. Natl. Acad. Sci. U.S.A.">
        <title>Burkholderia xenovorans LB400 harbors a multi-replicon, 9.73-Mbp genome shaped for versatility.</title>
        <authorList>
            <person name="Chain P.S."/>
            <person name="Denef V.J."/>
            <person name="Konstantinidis K.T."/>
            <person name="Vergez L.M."/>
            <person name="Agullo L."/>
            <person name="Reyes V.L."/>
            <person name="Hauser L."/>
            <person name="Cordova M."/>
            <person name="Gomez L."/>
            <person name="Gonzalez M."/>
            <person name="Land M."/>
            <person name="Lao V."/>
            <person name="Larimer F."/>
            <person name="LiPuma J.J."/>
            <person name="Mahenthiralingam E."/>
            <person name="Malfatti S.A."/>
            <person name="Marx C.J."/>
            <person name="Parnell J.J."/>
            <person name="Ramette A."/>
            <person name="Richardson P."/>
            <person name="Seeger M."/>
            <person name="Smith D."/>
            <person name="Spilker T."/>
            <person name="Sul W.J."/>
            <person name="Tsoi T.V."/>
            <person name="Ulrich L.E."/>
            <person name="Zhulin I.B."/>
            <person name="Tiedje J.M."/>
        </authorList>
    </citation>
    <scope>NUCLEOTIDE SEQUENCE [LARGE SCALE GENOMIC DNA]</scope>
    <source>
        <strain evidence="4 5">LB400</strain>
    </source>
</reference>
<dbReference type="GO" id="GO:0000976">
    <property type="term" value="F:transcription cis-regulatory region binding"/>
    <property type="evidence" value="ECO:0007669"/>
    <property type="project" value="TreeGrafter"/>
</dbReference>
<dbReference type="InterPro" id="IPR009057">
    <property type="entry name" value="Homeodomain-like_sf"/>
</dbReference>